<dbReference type="GO" id="GO:0003714">
    <property type="term" value="F:transcription corepressor activity"/>
    <property type="evidence" value="ECO:0007669"/>
    <property type="project" value="InterPro"/>
</dbReference>
<dbReference type="Pfam" id="PF08513">
    <property type="entry name" value="LisH"/>
    <property type="match status" value="1"/>
</dbReference>
<feature type="repeat" description="WD" evidence="5">
    <location>
        <begin position="347"/>
        <end position="388"/>
    </location>
</feature>
<protein>
    <submittedName>
        <fullName evidence="7">WD40 repeat-like protein</fullName>
    </submittedName>
</protein>
<evidence type="ECO:0000256" key="1">
    <source>
        <dbReference type="ARBA" id="ARBA00004123"/>
    </source>
</evidence>
<keyword evidence="8" id="KW-1185">Reference proteome</keyword>
<gene>
    <name evidence="7" type="ORF">CPB84DRAFT_1764412</name>
</gene>
<evidence type="ECO:0000256" key="4">
    <source>
        <dbReference type="ARBA" id="ARBA00023242"/>
    </source>
</evidence>
<reference evidence="7" key="1">
    <citation type="submission" date="2020-11" db="EMBL/GenBank/DDBJ databases">
        <authorList>
            <consortium name="DOE Joint Genome Institute"/>
            <person name="Ahrendt S."/>
            <person name="Riley R."/>
            <person name="Andreopoulos W."/>
            <person name="LaButti K."/>
            <person name="Pangilinan J."/>
            <person name="Ruiz-duenas F.J."/>
            <person name="Barrasa J.M."/>
            <person name="Sanchez-Garcia M."/>
            <person name="Camarero S."/>
            <person name="Miyauchi S."/>
            <person name="Serrano A."/>
            <person name="Linde D."/>
            <person name="Babiker R."/>
            <person name="Drula E."/>
            <person name="Ayuso-Fernandez I."/>
            <person name="Pacheco R."/>
            <person name="Padilla G."/>
            <person name="Ferreira P."/>
            <person name="Barriuso J."/>
            <person name="Kellner H."/>
            <person name="Castanera R."/>
            <person name="Alfaro M."/>
            <person name="Ramirez L."/>
            <person name="Pisabarro A.G."/>
            <person name="Kuo A."/>
            <person name="Tritt A."/>
            <person name="Lipzen A."/>
            <person name="He G."/>
            <person name="Yan M."/>
            <person name="Ng V."/>
            <person name="Cullen D."/>
            <person name="Martin F."/>
            <person name="Rosso M.-N."/>
            <person name="Henrissat B."/>
            <person name="Hibbett D."/>
            <person name="Martinez A.T."/>
            <person name="Grigoriev I.V."/>
        </authorList>
    </citation>
    <scope>NUCLEOTIDE SEQUENCE</scope>
    <source>
        <strain evidence="7">AH 44721</strain>
    </source>
</reference>
<evidence type="ECO:0000313" key="7">
    <source>
        <dbReference type="EMBL" id="KAF8910030.1"/>
    </source>
</evidence>
<dbReference type="Proteomes" id="UP000724874">
    <property type="component" value="Unassembled WGS sequence"/>
</dbReference>
<evidence type="ECO:0000256" key="2">
    <source>
        <dbReference type="ARBA" id="ARBA00022574"/>
    </source>
</evidence>
<dbReference type="InterPro" id="IPR006594">
    <property type="entry name" value="LisH"/>
</dbReference>
<evidence type="ECO:0000256" key="6">
    <source>
        <dbReference type="SAM" id="MobiDB-lite"/>
    </source>
</evidence>
<comment type="caution">
    <text evidence="7">The sequence shown here is derived from an EMBL/GenBank/DDBJ whole genome shotgun (WGS) entry which is preliminary data.</text>
</comment>
<dbReference type="InterPro" id="IPR019775">
    <property type="entry name" value="WD40_repeat_CS"/>
</dbReference>
<dbReference type="PRINTS" id="PR00320">
    <property type="entry name" value="GPROTEINBRPT"/>
</dbReference>
<feature type="repeat" description="WD" evidence="5">
    <location>
        <begin position="534"/>
        <end position="575"/>
    </location>
</feature>
<dbReference type="PROSITE" id="PS00678">
    <property type="entry name" value="WD_REPEATS_1"/>
    <property type="match status" value="2"/>
</dbReference>
<evidence type="ECO:0000256" key="3">
    <source>
        <dbReference type="ARBA" id="ARBA00022737"/>
    </source>
</evidence>
<feature type="repeat" description="WD" evidence="5">
    <location>
        <begin position="247"/>
        <end position="281"/>
    </location>
</feature>
<dbReference type="InterPro" id="IPR045183">
    <property type="entry name" value="Ebi-like"/>
</dbReference>
<accession>A0A9P5NXB6</accession>
<organism evidence="7 8">
    <name type="scientific">Gymnopilus junonius</name>
    <name type="common">Spectacular rustgill mushroom</name>
    <name type="synonym">Gymnopilus spectabilis subsp. junonius</name>
    <dbReference type="NCBI Taxonomy" id="109634"/>
    <lineage>
        <taxon>Eukaryota</taxon>
        <taxon>Fungi</taxon>
        <taxon>Dikarya</taxon>
        <taxon>Basidiomycota</taxon>
        <taxon>Agaricomycotina</taxon>
        <taxon>Agaricomycetes</taxon>
        <taxon>Agaricomycetidae</taxon>
        <taxon>Agaricales</taxon>
        <taxon>Agaricineae</taxon>
        <taxon>Hymenogastraceae</taxon>
        <taxon>Gymnopilus</taxon>
    </lineage>
</organism>
<proteinExistence type="predicted"/>
<dbReference type="OrthoDB" id="1367865at2759"/>
<feature type="region of interest" description="Disordered" evidence="6">
    <location>
        <begin position="184"/>
        <end position="208"/>
    </location>
</feature>
<dbReference type="CDD" id="cd00200">
    <property type="entry name" value="WD40"/>
    <property type="match status" value="1"/>
</dbReference>
<dbReference type="PROSITE" id="PS50294">
    <property type="entry name" value="WD_REPEATS_REGION"/>
    <property type="match status" value="5"/>
</dbReference>
<feature type="compositionally biased region" description="Polar residues" evidence="6">
    <location>
        <begin position="187"/>
        <end position="208"/>
    </location>
</feature>
<dbReference type="SUPFAM" id="SSF50978">
    <property type="entry name" value="WD40 repeat-like"/>
    <property type="match status" value="2"/>
</dbReference>
<dbReference type="InterPro" id="IPR036322">
    <property type="entry name" value="WD40_repeat_dom_sf"/>
</dbReference>
<dbReference type="PROSITE" id="PS50082">
    <property type="entry name" value="WD_REPEATS_2"/>
    <property type="match status" value="5"/>
</dbReference>
<keyword evidence="4" id="KW-0539">Nucleus</keyword>
<feature type="repeat" description="WD" evidence="5">
    <location>
        <begin position="432"/>
        <end position="473"/>
    </location>
</feature>
<keyword evidence="3" id="KW-0677">Repeat</keyword>
<evidence type="ECO:0000256" key="5">
    <source>
        <dbReference type="PROSITE-ProRule" id="PRU00221"/>
    </source>
</evidence>
<name>A0A9P5NXB6_GYMJU</name>
<dbReference type="InterPro" id="IPR015943">
    <property type="entry name" value="WD40/YVTN_repeat-like_dom_sf"/>
</dbReference>
<sequence>MMTAAPIIITADEINCLIYSYFQDSGFNHSAFALRNEGRLQNSPFFSKHIPRGELVDLLSKALLYLEVESHWRADGLTTNCKSGFSLLEPHVCSLESPQDAITSVQDIQMELGDSTSIPTHGINSALSPAPALLSTHPKDSGPTRNGMEVSEINTVSQALIPASDTGVKRKTSPIPIDGRVEKRARTASTDMEVDTNSDFTPSKSWQDSDTALDPWYYPGPRAISRLENRPQGPGDSTTDPRVVLLLPKHQTEVFVCAFNPKMHNLLATGSKDSVVHLWDLPDPPPPNSQEFAKPPGEPITVETVSKAVQGDLTCLNWNSDGTLLAIGSYDSVLRVCTNTGAVYFSHPQHQGPIFSTRFSKNDAWLLTASLDGTTCLWDVKEKRLHRQYRCHKGGYCCLDIEWINDETFASAGADANIFIMRVDEDEPIKTLNGHKDEVNQIRVNPSRTRLASCSDDGTAIIWKVDNISHAADMIPGLSSSDQYVALKGHTHSVSTVGWCVDHPAGTNELLATSSFDMTARLWDSVTGECLHVFKDHKGPLYALTFSPDGKFLATGSGDGWLHLYHTRSYNRVWSWFAGPEKPGVYEIDWQEHEEVNRLAMALESRQVAVLDVNKLDAFRSSHLK</sequence>
<dbReference type="EMBL" id="JADNYJ010000007">
    <property type="protein sequence ID" value="KAF8910030.1"/>
    <property type="molecule type" value="Genomic_DNA"/>
</dbReference>
<dbReference type="PROSITE" id="PS50896">
    <property type="entry name" value="LISH"/>
    <property type="match status" value="1"/>
</dbReference>
<keyword evidence="2 5" id="KW-0853">WD repeat</keyword>
<dbReference type="PANTHER" id="PTHR22846">
    <property type="entry name" value="WD40 REPEAT PROTEIN"/>
    <property type="match status" value="1"/>
</dbReference>
<dbReference type="AlphaFoldDB" id="A0A9P5NXB6"/>
<dbReference type="Pfam" id="PF00400">
    <property type="entry name" value="WD40"/>
    <property type="match status" value="6"/>
</dbReference>
<dbReference type="Gene3D" id="1.20.960.30">
    <property type="match status" value="1"/>
</dbReference>
<dbReference type="InterPro" id="IPR001680">
    <property type="entry name" value="WD40_rpt"/>
</dbReference>
<dbReference type="PANTHER" id="PTHR22846:SF2">
    <property type="entry name" value="F-BOX-LIKE_WD REPEAT-CONTAINING PROTEIN EBI"/>
    <property type="match status" value="1"/>
</dbReference>
<dbReference type="SMART" id="SM00320">
    <property type="entry name" value="WD40"/>
    <property type="match status" value="7"/>
</dbReference>
<dbReference type="GO" id="GO:0006357">
    <property type="term" value="P:regulation of transcription by RNA polymerase II"/>
    <property type="evidence" value="ECO:0007669"/>
    <property type="project" value="TreeGrafter"/>
</dbReference>
<dbReference type="GO" id="GO:0000118">
    <property type="term" value="C:histone deacetylase complex"/>
    <property type="evidence" value="ECO:0007669"/>
    <property type="project" value="TreeGrafter"/>
</dbReference>
<feature type="repeat" description="WD" evidence="5">
    <location>
        <begin position="487"/>
        <end position="533"/>
    </location>
</feature>
<evidence type="ECO:0000313" key="8">
    <source>
        <dbReference type="Proteomes" id="UP000724874"/>
    </source>
</evidence>
<dbReference type="InterPro" id="IPR020472">
    <property type="entry name" value="WD40_PAC1"/>
</dbReference>
<comment type="subcellular location">
    <subcellularLocation>
        <location evidence="1">Nucleus</location>
    </subcellularLocation>
</comment>
<dbReference type="Gene3D" id="2.130.10.10">
    <property type="entry name" value="YVTN repeat-like/Quinoprotein amine dehydrogenase"/>
    <property type="match status" value="1"/>
</dbReference>